<sequence length="215" mass="22115">MNKKTKGILAGTAGIALLTGGATFAEWSDDATQDGGTITSGNLEVAPVGTPTWYDVSSDRTDGADLAGLLTGRNGHVVDANWRIVPGDTAVAEFGFAVALEGDNLVANIDLTDIEALEGNGATVDYKVFNAAGTEITPATGNLIRLRGADGASDLGGAAITRTELDDTETTADVTVVVEVTFPDTLEDRDRVQTVVADLTDVGVSLEQVRTGAGF</sequence>
<evidence type="ECO:0000256" key="1">
    <source>
        <dbReference type="SAM" id="SignalP"/>
    </source>
</evidence>
<accession>A0ABX8GH76</accession>
<organism evidence="2 3">
    <name type="scientific">Cellulomonas dongxiuzhuiae</name>
    <dbReference type="NCBI Taxonomy" id="2819979"/>
    <lineage>
        <taxon>Bacteria</taxon>
        <taxon>Bacillati</taxon>
        <taxon>Actinomycetota</taxon>
        <taxon>Actinomycetes</taxon>
        <taxon>Micrococcales</taxon>
        <taxon>Cellulomonadaceae</taxon>
        <taxon>Cellulomonas</taxon>
    </lineage>
</organism>
<evidence type="ECO:0000313" key="3">
    <source>
        <dbReference type="Proteomes" id="UP000679335"/>
    </source>
</evidence>
<name>A0ABX8GH76_9CELL</name>
<keyword evidence="3" id="KW-1185">Reference proteome</keyword>
<evidence type="ECO:0000313" key="2">
    <source>
        <dbReference type="EMBL" id="QWC15242.1"/>
    </source>
</evidence>
<dbReference type="InterPro" id="IPR024006">
    <property type="entry name" value="Alt_signal_exp_actinobact"/>
</dbReference>
<gene>
    <name evidence="2" type="ORF">KKR89_13060</name>
</gene>
<feature type="signal peptide" evidence="1">
    <location>
        <begin position="1"/>
        <end position="24"/>
    </location>
</feature>
<dbReference type="NCBIfam" id="TIGR04089">
    <property type="entry name" value="exp_by_SipW_III"/>
    <property type="match status" value="1"/>
</dbReference>
<dbReference type="Proteomes" id="UP000679335">
    <property type="component" value="Chromosome"/>
</dbReference>
<dbReference type="RefSeq" id="WP_208195827.1">
    <property type="nucleotide sequence ID" value="NZ_CP076023.1"/>
</dbReference>
<dbReference type="EMBL" id="CP076023">
    <property type="protein sequence ID" value="QWC15242.1"/>
    <property type="molecule type" value="Genomic_DNA"/>
</dbReference>
<feature type="chain" id="PRO_5045580841" evidence="1">
    <location>
        <begin position="25"/>
        <end position="215"/>
    </location>
</feature>
<reference evidence="2 3" key="1">
    <citation type="submission" date="2021-05" db="EMBL/GenBank/DDBJ databases">
        <title>Novel species in genus Cellulomonas.</title>
        <authorList>
            <person name="Zhang G."/>
        </authorList>
    </citation>
    <scope>NUCLEOTIDE SEQUENCE [LARGE SCALE GENOMIC DNA]</scope>
    <source>
        <strain evidence="3">zg-ZUI157</strain>
    </source>
</reference>
<keyword evidence="1" id="KW-0732">Signal</keyword>
<proteinExistence type="predicted"/>
<protein>
    <submittedName>
        <fullName evidence="2">Alternate-type signal peptide domain-containing protein</fullName>
    </submittedName>
</protein>